<reference evidence="1 2" key="1">
    <citation type="journal article" date="2016" name="Nat. Commun.">
        <title>Extremotolerant tardigrade genome and improved radiotolerance of human cultured cells by tardigrade-unique protein.</title>
        <authorList>
            <person name="Hashimoto T."/>
            <person name="Horikawa D.D."/>
            <person name="Saito Y."/>
            <person name="Kuwahara H."/>
            <person name="Kozuka-Hata H."/>
            <person name="Shin-I T."/>
            <person name="Minakuchi Y."/>
            <person name="Ohishi K."/>
            <person name="Motoyama A."/>
            <person name="Aizu T."/>
            <person name="Enomoto A."/>
            <person name="Kondo K."/>
            <person name="Tanaka S."/>
            <person name="Hara Y."/>
            <person name="Koshikawa S."/>
            <person name="Sagara H."/>
            <person name="Miura T."/>
            <person name="Yokobori S."/>
            <person name="Miyagawa K."/>
            <person name="Suzuki Y."/>
            <person name="Kubo T."/>
            <person name="Oyama M."/>
            <person name="Kohara Y."/>
            <person name="Fujiyama A."/>
            <person name="Arakawa K."/>
            <person name="Katayama T."/>
            <person name="Toyoda A."/>
            <person name="Kunieda T."/>
        </authorList>
    </citation>
    <scope>NUCLEOTIDE SEQUENCE [LARGE SCALE GENOMIC DNA]</scope>
    <source>
        <strain evidence="1 2">YOKOZUNA-1</strain>
    </source>
</reference>
<proteinExistence type="predicted"/>
<keyword evidence="2" id="KW-1185">Reference proteome</keyword>
<dbReference type="AlphaFoldDB" id="A0A1D1W3R8"/>
<evidence type="ECO:0000313" key="2">
    <source>
        <dbReference type="Proteomes" id="UP000186922"/>
    </source>
</evidence>
<organism evidence="1 2">
    <name type="scientific">Ramazzottius varieornatus</name>
    <name type="common">Water bear</name>
    <name type="synonym">Tardigrade</name>
    <dbReference type="NCBI Taxonomy" id="947166"/>
    <lineage>
        <taxon>Eukaryota</taxon>
        <taxon>Metazoa</taxon>
        <taxon>Ecdysozoa</taxon>
        <taxon>Tardigrada</taxon>
        <taxon>Eutardigrada</taxon>
        <taxon>Parachela</taxon>
        <taxon>Hypsibioidea</taxon>
        <taxon>Ramazzottiidae</taxon>
        <taxon>Ramazzottius</taxon>
    </lineage>
</organism>
<sequence length="169" mass="19066">MYRWTPRQLPTVSLPVRATYKPSDSAIGKTLAEHTLLVAVHPMISPEMFKTFFDLSLSDYPFGLVMEDFIVANQGAFEPSIEQRDCVKAPLDIPTTSFPAYVMAGDVAMIMDHRIDEVVVNVVLKPAFRPPGWRVIGRIMVAFELELMKGLELIHVENRDEITVTCNRS</sequence>
<dbReference type="Proteomes" id="UP000186922">
    <property type="component" value="Unassembled WGS sequence"/>
</dbReference>
<comment type="caution">
    <text evidence="1">The sequence shown here is derived from an EMBL/GenBank/DDBJ whole genome shotgun (WGS) entry which is preliminary data.</text>
</comment>
<gene>
    <name evidence="1" type="primary">RvY_17240-1</name>
    <name evidence="1" type="synonym">RvY_17240.1</name>
    <name evidence="1" type="ORF">RvY_17240</name>
</gene>
<accession>A0A1D1W3R8</accession>
<dbReference type="EMBL" id="BDGG01000015">
    <property type="protein sequence ID" value="GAV07403.1"/>
    <property type="molecule type" value="Genomic_DNA"/>
</dbReference>
<evidence type="ECO:0000313" key="1">
    <source>
        <dbReference type="EMBL" id="GAV07403.1"/>
    </source>
</evidence>
<protein>
    <submittedName>
        <fullName evidence="1">Uncharacterized protein</fullName>
    </submittedName>
</protein>
<name>A0A1D1W3R8_RAMVA</name>